<sequence>MTTFLNVIVKHGKISPGLFGHSEAYYGMVKAQGHGNLHCHLLLWLHGNPNPQVLCDHMAQDDLYKDQIFNWLESVIKCELPTNSEVIVEQPGCPLKKPSLSVNELDPRIAEGPNLGDDDSDFAEQFQQFVTELAVHCNWHEHTETCWKHLQNNKPRDDHHCRMRMNGTTRAFIDIDPETQSILLWRLHPRINNFNDVVLFLLHYNMDIKYIESGQAAKALVDYVTDYIIKSFFPVHVGFDALRYAIKQNSVKFTEDSNSSPKEKSRSLFTKCVNAIIACQELSHQQVMSYLVGGGDCYKSHTFQILRWGQFNRYIQSQQRDSEDLPSHSVDQDIDATIAESSDSDGKNDEHPVLLPSTNDSLELHEEVLLSLDGDRFSVHSNLQDYQWRSPEPTFGKLSLWEYTEYAHKILLAAENARLARLSERTG</sequence>
<dbReference type="EMBL" id="GL945474">
    <property type="protein sequence ID" value="EGO04906.1"/>
    <property type="molecule type" value="Genomic_DNA"/>
</dbReference>
<evidence type="ECO:0008006" key="3">
    <source>
        <dbReference type="Google" id="ProtNLM"/>
    </source>
</evidence>
<evidence type="ECO:0000313" key="2">
    <source>
        <dbReference type="Proteomes" id="UP000008063"/>
    </source>
</evidence>
<keyword evidence="2" id="KW-1185">Reference proteome</keyword>
<dbReference type="InParanoid" id="F8PH10"/>
<gene>
    <name evidence="1" type="ORF">SERLA73DRAFT_44194</name>
</gene>
<dbReference type="STRING" id="936435.F8PH10"/>
<name>F8PH10_SERL3</name>
<dbReference type="HOGENOM" id="CLU_034012_1_0_1"/>
<proteinExistence type="predicted"/>
<reference evidence="2" key="1">
    <citation type="journal article" date="2011" name="Science">
        <title>The plant cell wall-decomposing machinery underlies the functional diversity of forest fungi.</title>
        <authorList>
            <person name="Eastwood D.C."/>
            <person name="Floudas D."/>
            <person name="Binder M."/>
            <person name="Majcherczyk A."/>
            <person name="Schneider P."/>
            <person name="Aerts A."/>
            <person name="Asiegbu F.O."/>
            <person name="Baker S.E."/>
            <person name="Barry K."/>
            <person name="Bendiksby M."/>
            <person name="Blumentritt M."/>
            <person name="Coutinho P.M."/>
            <person name="Cullen D."/>
            <person name="de Vries R.P."/>
            <person name="Gathman A."/>
            <person name="Goodell B."/>
            <person name="Henrissat B."/>
            <person name="Ihrmark K."/>
            <person name="Kauserud H."/>
            <person name="Kohler A."/>
            <person name="LaButti K."/>
            <person name="Lapidus A."/>
            <person name="Lavin J.L."/>
            <person name="Lee Y.-H."/>
            <person name="Lindquist E."/>
            <person name="Lilly W."/>
            <person name="Lucas S."/>
            <person name="Morin E."/>
            <person name="Murat C."/>
            <person name="Oguiza J.A."/>
            <person name="Park J."/>
            <person name="Pisabarro A.G."/>
            <person name="Riley R."/>
            <person name="Rosling A."/>
            <person name="Salamov A."/>
            <person name="Schmidt O."/>
            <person name="Schmutz J."/>
            <person name="Skrede I."/>
            <person name="Stenlid J."/>
            <person name="Wiebenga A."/>
            <person name="Xie X."/>
            <person name="Kuees U."/>
            <person name="Hibbett D.S."/>
            <person name="Hoffmeister D."/>
            <person name="Hoegberg N."/>
            <person name="Martin F."/>
            <person name="Grigoriev I.V."/>
            <person name="Watkinson S.C."/>
        </authorList>
    </citation>
    <scope>NUCLEOTIDE SEQUENCE [LARGE SCALE GENOMIC DNA]</scope>
    <source>
        <strain evidence="2">strain S7.3</strain>
    </source>
</reference>
<protein>
    <recommendedName>
        <fullName evidence="3">Helitron helicase-like domain-containing protein</fullName>
    </recommendedName>
</protein>
<dbReference type="OrthoDB" id="3267861at2759"/>
<accession>F8PH10</accession>
<dbReference type="Proteomes" id="UP000008063">
    <property type="component" value="Unassembled WGS sequence"/>
</dbReference>
<dbReference type="OMA" id="WHEHTET"/>
<dbReference type="AlphaFoldDB" id="F8PH10"/>
<organism evidence="2">
    <name type="scientific">Serpula lacrymans var. lacrymans (strain S7.3)</name>
    <name type="common">Dry rot fungus</name>
    <dbReference type="NCBI Taxonomy" id="936435"/>
    <lineage>
        <taxon>Eukaryota</taxon>
        <taxon>Fungi</taxon>
        <taxon>Dikarya</taxon>
        <taxon>Basidiomycota</taxon>
        <taxon>Agaricomycotina</taxon>
        <taxon>Agaricomycetes</taxon>
        <taxon>Agaricomycetidae</taxon>
        <taxon>Boletales</taxon>
        <taxon>Coniophorineae</taxon>
        <taxon>Serpulaceae</taxon>
        <taxon>Serpula</taxon>
    </lineage>
</organism>
<evidence type="ECO:0000313" key="1">
    <source>
        <dbReference type="EMBL" id="EGO04906.1"/>
    </source>
</evidence>